<accession>A0ABP5EA19</accession>
<name>A0ABP5EA19_9ACTN</name>
<comment type="caution">
    <text evidence="1">The sequence shown here is derived from an EMBL/GenBank/DDBJ whole genome shotgun (WGS) entry which is preliminary data.</text>
</comment>
<organism evidence="1 2">
    <name type="scientific">Catenulispora subtropica</name>
    <dbReference type="NCBI Taxonomy" id="450798"/>
    <lineage>
        <taxon>Bacteria</taxon>
        <taxon>Bacillati</taxon>
        <taxon>Actinomycetota</taxon>
        <taxon>Actinomycetes</taxon>
        <taxon>Catenulisporales</taxon>
        <taxon>Catenulisporaceae</taxon>
        <taxon>Catenulispora</taxon>
    </lineage>
</organism>
<reference evidence="2" key="1">
    <citation type="journal article" date="2019" name="Int. J. Syst. Evol. Microbiol.">
        <title>The Global Catalogue of Microorganisms (GCM) 10K type strain sequencing project: providing services to taxonomists for standard genome sequencing and annotation.</title>
        <authorList>
            <consortium name="The Broad Institute Genomics Platform"/>
            <consortium name="The Broad Institute Genome Sequencing Center for Infectious Disease"/>
            <person name="Wu L."/>
            <person name="Ma J."/>
        </authorList>
    </citation>
    <scope>NUCLEOTIDE SEQUENCE [LARGE SCALE GENOMIC DNA]</scope>
    <source>
        <strain evidence="2">JCM 16013</strain>
    </source>
</reference>
<evidence type="ECO:0000313" key="1">
    <source>
        <dbReference type="EMBL" id="GAA1992926.1"/>
    </source>
</evidence>
<evidence type="ECO:0000313" key="2">
    <source>
        <dbReference type="Proteomes" id="UP001499854"/>
    </source>
</evidence>
<keyword evidence="2" id="KW-1185">Reference proteome</keyword>
<dbReference type="Proteomes" id="UP001499854">
    <property type="component" value="Unassembled WGS sequence"/>
</dbReference>
<sequence>MCLTCEIVRWVADEPQPGIVEARVTDADGRQWSFLDKVAIFDMTGTVGPGSSYPQPGLIRCEALDDVSGHVAPTEMFVTTLRPDAVEAEHGQSTFRVELAQLSWRGELDSTAELDSLAPEDLVGARLLKVLVAWHVVDGAKSPTPVDLWLVLEPVGLVRVDVASDWRLRLDRQQVYSPYDMQDWGRMEIGTPGDGFPLSDHVGSRILRSEADYEPTFGQCMGLTIRFGSGAVRLRSWGGDLLIEAIRTTADHVPDLQAGGE</sequence>
<gene>
    <name evidence="1" type="ORF">GCM10009838_66040</name>
</gene>
<proteinExistence type="predicted"/>
<protein>
    <submittedName>
        <fullName evidence="1">Uncharacterized protein</fullName>
    </submittedName>
</protein>
<dbReference type="EMBL" id="BAAAQM010000049">
    <property type="protein sequence ID" value="GAA1992926.1"/>
    <property type="molecule type" value="Genomic_DNA"/>
</dbReference>